<name>A0A7K3VZJ1_9ACTN</name>
<protein>
    <submittedName>
        <fullName evidence="2">Uncharacterized protein</fullName>
    </submittedName>
</protein>
<dbReference type="Proteomes" id="UP000470246">
    <property type="component" value="Unassembled WGS sequence"/>
</dbReference>
<keyword evidence="3" id="KW-1185">Reference proteome</keyword>
<reference evidence="2 3" key="1">
    <citation type="submission" date="2020-02" db="EMBL/GenBank/DDBJ databases">
        <title>Geodermatophilus sabuli CPCC 205279 I12A-02694.</title>
        <authorList>
            <person name="Jiang Z."/>
        </authorList>
    </citation>
    <scope>NUCLEOTIDE SEQUENCE [LARGE SCALE GENOMIC DNA]</scope>
    <source>
        <strain evidence="2 3">I12A-02694</strain>
    </source>
</reference>
<dbReference type="RefSeq" id="WP_163480784.1">
    <property type="nucleotide sequence ID" value="NZ_JAAGWF010000008.1"/>
</dbReference>
<dbReference type="AlphaFoldDB" id="A0A7K3VZJ1"/>
<keyword evidence="1" id="KW-0812">Transmembrane</keyword>
<keyword evidence="1" id="KW-1133">Transmembrane helix</keyword>
<accession>A0A7K3VZJ1</accession>
<feature type="transmembrane region" description="Helical" evidence="1">
    <location>
        <begin position="33"/>
        <end position="51"/>
    </location>
</feature>
<dbReference type="EMBL" id="JAAGWF010000008">
    <property type="protein sequence ID" value="NEK57810.1"/>
    <property type="molecule type" value="Genomic_DNA"/>
</dbReference>
<sequence length="76" mass="7996">MSPLRWDVLAVGFLLAVPVLALGLRGDLTADEVVVRLPWCLAAAWAAVALLRWASAPPRRPAAAPPDPAPEQPPPA</sequence>
<keyword evidence="1" id="KW-0472">Membrane</keyword>
<evidence type="ECO:0000313" key="3">
    <source>
        <dbReference type="Proteomes" id="UP000470246"/>
    </source>
</evidence>
<evidence type="ECO:0000313" key="2">
    <source>
        <dbReference type="EMBL" id="NEK57810.1"/>
    </source>
</evidence>
<organism evidence="2 3">
    <name type="scientific">Geodermatophilus sabuli</name>
    <dbReference type="NCBI Taxonomy" id="1564158"/>
    <lineage>
        <taxon>Bacteria</taxon>
        <taxon>Bacillati</taxon>
        <taxon>Actinomycetota</taxon>
        <taxon>Actinomycetes</taxon>
        <taxon>Geodermatophilales</taxon>
        <taxon>Geodermatophilaceae</taxon>
        <taxon>Geodermatophilus</taxon>
    </lineage>
</organism>
<proteinExistence type="predicted"/>
<gene>
    <name evidence="2" type="ORF">GCU56_07995</name>
</gene>
<comment type="caution">
    <text evidence="2">The sequence shown here is derived from an EMBL/GenBank/DDBJ whole genome shotgun (WGS) entry which is preliminary data.</text>
</comment>
<evidence type="ECO:0000256" key="1">
    <source>
        <dbReference type="SAM" id="Phobius"/>
    </source>
</evidence>